<proteinExistence type="predicted"/>
<dbReference type="Proteomes" id="UP000274822">
    <property type="component" value="Unassembled WGS sequence"/>
</dbReference>
<gene>
    <name evidence="1" type="ORF">BC938DRAFT_478449</name>
</gene>
<name>A0A433QMW0_9FUNG</name>
<reference evidence="1 2" key="1">
    <citation type="journal article" date="2018" name="New Phytol.">
        <title>Phylogenomics of Endogonaceae and evolution of mycorrhizas within Mucoromycota.</title>
        <authorList>
            <person name="Chang Y."/>
            <person name="Desiro A."/>
            <person name="Na H."/>
            <person name="Sandor L."/>
            <person name="Lipzen A."/>
            <person name="Clum A."/>
            <person name="Barry K."/>
            <person name="Grigoriev I.V."/>
            <person name="Martin F.M."/>
            <person name="Stajich J.E."/>
            <person name="Smith M.E."/>
            <person name="Bonito G."/>
            <person name="Spatafora J.W."/>
        </authorList>
    </citation>
    <scope>NUCLEOTIDE SEQUENCE [LARGE SCALE GENOMIC DNA]</scope>
    <source>
        <strain evidence="1 2">AD002</strain>
    </source>
</reference>
<evidence type="ECO:0000313" key="1">
    <source>
        <dbReference type="EMBL" id="RUS31114.1"/>
    </source>
</evidence>
<organism evidence="1 2">
    <name type="scientific">Jimgerdemannia flammicorona</name>
    <dbReference type="NCBI Taxonomy" id="994334"/>
    <lineage>
        <taxon>Eukaryota</taxon>
        <taxon>Fungi</taxon>
        <taxon>Fungi incertae sedis</taxon>
        <taxon>Mucoromycota</taxon>
        <taxon>Mucoromycotina</taxon>
        <taxon>Endogonomycetes</taxon>
        <taxon>Endogonales</taxon>
        <taxon>Endogonaceae</taxon>
        <taxon>Jimgerdemannia</taxon>
    </lineage>
</organism>
<comment type="caution">
    <text evidence="1">The sequence shown here is derived from an EMBL/GenBank/DDBJ whole genome shotgun (WGS) entry which is preliminary data.</text>
</comment>
<keyword evidence="2" id="KW-1185">Reference proteome</keyword>
<dbReference type="AlphaFoldDB" id="A0A433QMW0"/>
<sequence length="184" mass="20142">MASARDRCRYGDRTEGGCVTGICANLGPLCCGSYKGDQEPAKATKHRLLPLHCSSSEDLHLGQHNNKALSIRNKLLSSHLFRHLSLPTTLPPKHPHTPQMATFAASVPQISFQHTFGPHPNEANATDSSMAAAYMSNMMDMWPTGTAVLDFDGERVELPRYALRRRNAVVETCAEAPRLLSCDA</sequence>
<dbReference type="EMBL" id="RBNJ01003282">
    <property type="protein sequence ID" value="RUS31114.1"/>
    <property type="molecule type" value="Genomic_DNA"/>
</dbReference>
<accession>A0A433QMW0</accession>
<evidence type="ECO:0000313" key="2">
    <source>
        <dbReference type="Proteomes" id="UP000274822"/>
    </source>
</evidence>
<protein>
    <submittedName>
        <fullName evidence="1">Uncharacterized protein</fullName>
    </submittedName>
</protein>